<keyword evidence="5" id="KW-0808">Transferase</keyword>
<dbReference type="InterPro" id="IPR016454">
    <property type="entry name" value="Cysteine_dSase"/>
</dbReference>
<dbReference type="RefSeq" id="WP_252112330.1">
    <property type="nucleotide sequence ID" value="NZ_JAMSHT010000001.1"/>
</dbReference>
<dbReference type="Proteomes" id="UP001155128">
    <property type="component" value="Unassembled WGS sequence"/>
</dbReference>
<dbReference type="Gene3D" id="1.10.260.50">
    <property type="match status" value="1"/>
</dbReference>
<accession>A0A9X2J304</accession>
<feature type="domain" description="Aminotransferase class V" evidence="11">
    <location>
        <begin position="6"/>
        <end position="342"/>
    </location>
</feature>
<evidence type="ECO:0000256" key="9">
    <source>
        <dbReference type="ARBA" id="ARBA00023014"/>
    </source>
</evidence>
<dbReference type="GO" id="GO:0051536">
    <property type="term" value="F:iron-sulfur cluster binding"/>
    <property type="evidence" value="ECO:0007669"/>
    <property type="project" value="UniProtKB-KW"/>
</dbReference>
<evidence type="ECO:0000256" key="8">
    <source>
        <dbReference type="ARBA" id="ARBA00023004"/>
    </source>
</evidence>
<protein>
    <recommendedName>
        <fullName evidence="4">Cysteine desulfurase</fullName>
    </recommendedName>
</protein>
<evidence type="ECO:0000256" key="5">
    <source>
        <dbReference type="ARBA" id="ARBA00022679"/>
    </source>
</evidence>
<keyword evidence="12" id="KW-0032">Aminotransferase</keyword>
<dbReference type="InterPro" id="IPR015422">
    <property type="entry name" value="PyrdxlP-dep_Trfase_small"/>
</dbReference>
<comment type="cofactor">
    <cofactor evidence="1">
        <name>pyridoxal 5'-phosphate</name>
        <dbReference type="ChEBI" id="CHEBI:597326"/>
    </cofactor>
</comment>
<comment type="catalytic activity">
    <reaction evidence="10">
        <text>(sulfur carrier)-H + L-cysteine = (sulfur carrier)-SH + L-alanine</text>
        <dbReference type="Rhea" id="RHEA:43892"/>
        <dbReference type="Rhea" id="RHEA-COMP:14737"/>
        <dbReference type="Rhea" id="RHEA-COMP:14739"/>
        <dbReference type="ChEBI" id="CHEBI:29917"/>
        <dbReference type="ChEBI" id="CHEBI:35235"/>
        <dbReference type="ChEBI" id="CHEBI:57972"/>
        <dbReference type="ChEBI" id="CHEBI:64428"/>
        <dbReference type="EC" id="2.8.1.7"/>
    </reaction>
</comment>
<evidence type="ECO:0000313" key="13">
    <source>
        <dbReference type="Proteomes" id="UP001155128"/>
    </source>
</evidence>
<dbReference type="AlphaFoldDB" id="A0A9X2J304"/>
<name>A0A9X2J304_9SPHN</name>
<evidence type="ECO:0000313" key="12">
    <source>
        <dbReference type="EMBL" id="MCM8556811.1"/>
    </source>
</evidence>
<evidence type="ECO:0000256" key="7">
    <source>
        <dbReference type="ARBA" id="ARBA00022898"/>
    </source>
</evidence>
<evidence type="ECO:0000256" key="10">
    <source>
        <dbReference type="ARBA" id="ARBA00050776"/>
    </source>
</evidence>
<dbReference type="InterPro" id="IPR015421">
    <property type="entry name" value="PyrdxlP-dep_Trfase_major"/>
</dbReference>
<keyword evidence="7" id="KW-0663">Pyridoxal phosphate</keyword>
<comment type="function">
    <text evidence="2">Catalyzes the removal of elemental sulfur atoms from cysteine to produce alanine. Seems to participate in the biosynthesis of the nitrogenase metalloclusters by providing the inorganic sulfur required for the Fe-S core formation.</text>
</comment>
<evidence type="ECO:0000259" key="11">
    <source>
        <dbReference type="Pfam" id="PF00266"/>
    </source>
</evidence>
<keyword evidence="8" id="KW-0408">Iron</keyword>
<organism evidence="12 13">
    <name type="scientific">Sphingomicrobium sediminis</name>
    <dbReference type="NCBI Taxonomy" id="2950949"/>
    <lineage>
        <taxon>Bacteria</taxon>
        <taxon>Pseudomonadati</taxon>
        <taxon>Pseudomonadota</taxon>
        <taxon>Alphaproteobacteria</taxon>
        <taxon>Sphingomonadales</taxon>
        <taxon>Sphingomonadaceae</taxon>
        <taxon>Sphingomicrobium</taxon>
    </lineage>
</organism>
<dbReference type="EMBL" id="JAMSHT010000001">
    <property type="protein sequence ID" value="MCM8556811.1"/>
    <property type="molecule type" value="Genomic_DNA"/>
</dbReference>
<dbReference type="PANTHER" id="PTHR11601:SF34">
    <property type="entry name" value="CYSTEINE DESULFURASE"/>
    <property type="match status" value="1"/>
</dbReference>
<dbReference type="GO" id="GO:0031071">
    <property type="term" value="F:cysteine desulfurase activity"/>
    <property type="evidence" value="ECO:0007669"/>
    <property type="project" value="UniProtKB-EC"/>
</dbReference>
<comment type="caution">
    <text evidence="12">The sequence shown here is derived from an EMBL/GenBank/DDBJ whole genome shotgun (WGS) entry which is preliminary data.</text>
</comment>
<evidence type="ECO:0000256" key="6">
    <source>
        <dbReference type="ARBA" id="ARBA00022723"/>
    </source>
</evidence>
<dbReference type="SUPFAM" id="SSF53383">
    <property type="entry name" value="PLP-dependent transferases"/>
    <property type="match status" value="1"/>
</dbReference>
<reference evidence="12" key="1">
    <citation type="submission" date="2022-06" db="EMBL/GenBank/DDBJ databases">
        <title>Sphingomicrobium sedimins sp. nov., a marine bacterium isolated from tidal flat.</title>
        <authorList>
            <person name="Kim C.-H."/>
            <person name="Yoo Y."/>
            <person name="Kim J.-J."/>
        </authorList>
    </citation>
    <scope>NUCLEOTIDE SEQUENCE</scope>
    <source>
        <strain evidence="12">GRR-S6-50</strain>
    </source>
</reference>
<proteinExistence type="inferred from homology"/>
<dbReference type="InterPro" id="IPR000192">
    <property type="entry name" value="Aminotrans_V_dom"/>
</dbReference>
<dbReference type="InterPro" id="IPR015424">
    <property type="entry name" value="PyrdxlP-dep_Trfase"/>
</dbReference>
<dbReference type="PANTHER" id="PTHR11601">
    <property type="entry name" value="CYSTEINE DESULFURYLASE FAMILY MEMBER"/>
    <property type="match status" value="1"/>
</dbReference>
<keyword evidence="6" id="KW-0479">Metal-binding</keyword>
<dbReference type="PIRSF" id="PIRSF005572">
    <property type="entry name" value="NifS"/>
    <property type="match status" value="1"/>
</dbReference>
<dbReference type="GO" id="GO:0046872">
    <property type="term" value="F:metal ion binding"/>
    <property type="evidence" value="ECO:0007669"/>
    <property type="project" value="UniProtKB-KW"/>
</dbReference>
<gene>
    <name evidence="12" type="ORF">NDO55_03140</name>
</gene>
<dbReference type="GO" id="GO:0008483">
    <property type="term" value="F:transaminase activity"/>
    <property type="evidence" value="ECO:0007669"/>
    <property type="project" value="UniProtKB-KW"/>
</dbReference>
<evidence type="ECO:0000256" key="4">
    <source>
        <dbReference type="ARBA" id="ARBA00013558"/>
    </source>
</evidence>
<sequence length="355" mass="37334">MPDRLYFDHAAATPLHPEARQAMMDAFDCWANPNSPYAEARNCNGIFEKARKTIKDVLDWDGDVIFTSGASEAIALAAKRCKLPGRIHGATEHDIVPCMMGADSIKLGVDHDGIIRMEELDAALAKGPALVAIQLVNNETGVIQPAEQIAEKVRAAGSLLLCDAAQAGGKIDIPDADYTCISGHKLGGPAGIGALLVKDLTTLEAIGGQEKGYRRGTQNVPAAAGFAAALAAGRFRKAMDRHKELRAYFEAEVKARGGVVIAEGAPRIATIGGISFPGTEAPQMLVSLDLDGVSVSAGSACSSGAMKGSRVVGEMHLPVEVHKGFIRVSFGPDTTREDVDALLTRLDRIVSRAAA</sequence>
<evidence type="ECO:0000256" key="2">
    <source>
        <dbReference type="ARBA" id="ARBA00003120"/>
    </source>
</evidence>
<evidence type="ECO:0000256" key="3">
    <source>
        <dbReference type="ARBA" id="ARBA00006490"/>
    </source>
</evidence>
<dbReference type="Pfam" id="PF00266">
    <property type="entry name" value="Aminotran_5"/>
    <property type="match status" value="1"/>
</dbReference>
<comment type="similarity">
    <text evidence="3">Belongs to the class-V pyridoxal-phosphate-dependent aminotransferase family. NifS/IscS subfamily.</text>
</comment>
<keyword evidence="13" id="KW-1185">Reference proteome</keyword>
<dbReference type="Gene3D" id="3.40.640.10">
    <property type="entry name" value="Type I PLP-dependent aspartate aminotransferase-like (Major domain)"/>
    <property type="match status" value="1"/>
</dbReference>
<keyword evidence="9" id="KW-0411">Iron-sulfur</keyword>
<evidence type="ECO:0000256" key="1">
    <source>
        <dbReference type="ARBA" id="ARBA00001933"/>
    </source>
</evidence>
<dbReference type="Gene3D" id="3.90.1150.10">
    <property type="entry name" value="Aspartate Aminotransferase, domain 1"/>
    <property type="match status" value="1"/>
</dbReference>